<proteinExistence type="predicted"/>
<protein>
    <submittedName>
        <fullName evidence="1">Uncharacterized protein</fullName>
    </submittedName>
</protein>
<comment type="caution">
    <text evidence="1">The sequence shown here is derived from an EMBL/GenBank/DDBJ whole genome shotgun (WGS) entry which is preliminary data.</text>
</comment>
<evidence type="ECO:0000313" key="1">
    <source>
        <dbReference type="EMBL" id="KAJ1149674.1"/>
    </source>
</evidence>
<gene>
    <name evidence="1" type="ORF">NDU88_002479</name>
</gene>
<keyword evidence="2" id="KW-1185">Reference proteome</keyword>
<sequence length="164" mass="17866">MAGTWRSTSRADRGLRPLPARRLSYLGDSLPPASSLHLRAPVPGGCPKERGYLLAGRDSDVLFLIAPLTLAPGRLVDPPEQRGGGQAVLPGWPGRVSTGLFLTLPWLEQDLRGELFPEPPLVSDFIRISQDYSSIRQAAHVEYLCMTRRRSSGPGAGTRQQGQK</sequence>
<dbReference type="AlphaFoldDB" id="A0AAV7REM3"/>
<dbReference type="Proteomes" id="UP001066276">
    <property type="component" value="Chromosome 5"/>
</dbReference>
<dbReference type="EMBL" id="JANPWB010000009">
    <property type="protein sequence ID" value="KAJ1149674.1"/>
    <property type="molecule type" value="Genomic_DNA"/>
</dbReference>
<organism evidence="1 2">
    <name type="scientific">Pleurodeles waltl</name>
    <name type="common">Iberian ribbed newt</name>
    <dbReference type="NCBI Taxonomy" id="8319"/>
    <lineage>
        <taxon>Eukaryota</taxon>
        <taxon>Metazoa</taxon>
        <taxon>Chordata</taxon>
        <taxon>Craniata</taxon>
        <taxon>Vertebrata</taxon>
        <taxon>Euteleostomi</taxon>
        <taxon>Amphibia</taxon>
        <taxon>Batrachia</taxon>
        <taxon>Caudata</taxon>
        <taxon>Salamandroidea</taxon>
        <taxon>Salamandridae</taxon>
        <taxon>Pleurodelinae</taxon>
        <taxon>Pleurodeles</taxon>
    </lineage>
</organism>
<evidence type="ECO:0000313" key="2">
    <source>
        <dbReference type="Proteomes" id="UP001066276"/>
    </source>
</evidence>
<name>A0AAV7REM3_PLEWA</name>
<accession>A0AAV7REM3</accession>
<reference evidence="1" key="1">
    <citation type="journal article" date="2022" name="bioRxiv">
        <title>Sequencing and chromosome-scale assembly of the giantPleurodeles waltlgenome.</title>
        <authorList>
            <person name="Brown T."/>
            <person name="Elewa A."/>
            <person name="Iarovenko S."/>
            <person name="Subramanian E."/>
            <person name="Araus A.J."/>
            <person name="Petzold A."/>
            <person name="Susuki M."/>
            <person name="Suzuki K.-i.T."/>
            <person name="Hayashi T."/>
            <person name="Toyoda A."/>
            <person name="Oliveira C."/>
            <person name="Osipova E."/>
            <person name="Leigh N.D."/>
            <person name="Simon A."/>
            <person name="Yun M.H."/>
        </authorList>
    </citation>
    <scope>NUCLEOTIDE SEQUENCE</scope>
    <source>
        <strain evidence="1">20211129_DDA</strain>
        <tissue evidence="1">Liver</tissue>
    </source>
</reference>